<dbReference type="RefSeq" id="WP_348260736.1">
    <property type="nucleotide sequence ID" value="NZ_CP121196.1"/>
</dbReference>
<dbReference type="EMBL" id="CP121196">
    <property type="protein sequence ID" value="XBH15503.1"/>
    <property type="molecule type" value="Genomic_DNA"/>
</dbReference>
<name>A0AAU7DCP8_9BACT</name>
<feature type="domain" description="TonB-dependent transporter Oar-like beta-barrel" evidence="1">
    <location>
        <begin position="252"/>
        <end position="1048"/>
    </location>
</feature>
<dbReference type="SUPFAM" id="SSF56935">
    <property type="entry name" value="Porins"/>
    <property type="match status" value="1"/>
</dbReference>
<dbReference type="GO" id="GO:0004180">
    <property type="term" value="F:carboxypeptidase activity"/>
    <property type="evidence" value="ECO:0007669"/>
    <property type="project" value="UniProtKB-KW"/>
</dbReference>
<keyword evidence="2" id="KW-0645">Protease</keyword>
<evidence type="ECO:0000259" key="1">
    <source>
        <dbReference type="Pfam" id="PF25183"/>
    </source>
</evidence>
<dbReference type="InterPro" id="IPR008969">
    <property type="entry name" value="CarboxyPept-like_regulatory"/>
</dbReference>
<dbReference type="Pfam" id="PF25183">
    <property type="entry name" value="OMP_b-brl_4"/>
    <property type="match status" value="1"/>
</dbReference>
<accession>A0AAU7DCP8</accession>
<dbReference type="InterPro" id="IPR057601">
    <property type="entry name" value="Oar-like_b-barrel"/>
</dbReference>
<keyword evidence="2" id="KW-0121">Carboxypeptidase</keyword>
<dbReference type="Pfam" id="PF13620">
    <property type="entry name" value="CarboxypepD_reg"/>
    <property type="match status" value="1"/>
</dbReference>
<proteinExistence type="predicted"/>
<gene>
    <name evidence="2" type="ORF">P8935_13085</name>
</gene>
<dbReference type="Gene3D" id="2.60.40.1120">
    <property type="entry name" value="Carboxypeptidase-like, regulatory domain"/>
    <property type="match status" value="1"/>
</dbReference>
<evidence type="ECO:0000313" key="2">
    <source>
        <dbReference type="EMBL" id="XBH15503.1"/>
    </source>
</evidence>
<keyword evidence="2" id="KW-0378">Hydrolase</keyword>
<organism evidence="2">
    <name type="scientific">Telmatobacter sp. DSM 110680</name>
    <dbReference type="NCBI Taxonomy" id="3036704"/>
    <lineage>
        <taxon>Bacteria</taxon>
        <taxon>Pseudomonadati</taxon>
        <taxon>Acidobacteriota</taxon>
        <taxon>Terriglobia</taxon>
        <taxon>Terriglobales</taxon>
        <taxon>Acidobacteriaceae</taxon>
        <taxon>Telmatobacter</taxon>
    </lineage>
</organism>
<dbReference type="SUPFAM" id="SSF49464">
    <property type="entry name" value="Carboxypeptidase regulatory domain-like"/>
    <property type="match status" value="1"/>
</dbReference>
<sequence>MNATLKLFRYAFIFVIVAIAAQAQVVGGSIGGVVHDPSGATLSGATVTVRQSETGATRTLTTDQDGRFFAPSVPVGSYSVTVNQEGFAQQRQTGISLAIGQSLQLNFVLGIAAVQQAVEVDASDPGVNTTTQQTAGLVDERQVKELPLNGRSYDELLTLNPATVNYTNERSGGIGSSNSSVGNMFSVSGRRPQDNLFLLNGIEYTGASLINVTPGGTSGELLGVDAVREFNVSTDTYGATYGKRNGAQVSIVTTSGTNHLRGTAFEFIRNSALDARNYFDQGTIPAFQRNQFGGSLGGPIRANKLFLFGNYEGFRQNWGLSAVTLVPDNQARNGYLPDSSGQEHYVGVDAAVAPLLALWPVQNGPELGGGIAEAFSHPKQHIREDFGTTRFDANLSGKDLLFAVYTVDDSTANTPAQNPLSLVNESLREQVASVQEQHVFSPAFLNTARFGYSRASYFFTGYSPVSLPGWATGEPIGAIVISGSTASNGASAISQAGLNVGSNNKAARNLYTLDDHVYWTKGRNQVEAGLWLQRIQSNDLLAQSQYGQASFSTLQTFLQGTVKTFTVVPSPTELGWRMLAGAAFVEDTVKVTPRLEVRAGFRFESTNGWNEAQGRAANYAIVGGVLQTDPLVGSSALTTNRAKFLPEPRVGFAWDVRGNGKTAVRGGFGLYHGLLDTLDYRLDQTAPFNTAESISNIAVSKLQITPGTPPPAGTKVSPSNVQPDIATPAVLTWSLRVEQQIAPRTSLTVGYVGSHSYHQILSEDMNEPVPTYETDGTVFYPAGSKNSNPALANSTSWVSHGVGLYNSLIVDVRRSFGSGFQFRGNYTYSKNLDDGSAWNTSVSGNTPAFVEFPLNPKLDWGPAATDVRNAASLNGSYELPFGTKRRYLNHAPAVVNFIASGWTASAILSVQSGFPFTPQLGYNPTGNGDTRNPVRPNWNPNFKGNLYPKSPSQYFNPAAFLQPATGTYGNVSRDSLLGPGLSEFDFSATRNAHLTERLGLQFRAEFFNILNRTNLSTPNEVVYTSATSAISPTAGLVTATSTTSRQIQFGAKLQF</sequence>
<reference evidence="2" key="1">
    <citation type="submission" date="2023-03" db="EMBL/GenBank/DDBJ databases">
        <title>Edaphobacter sp.</title>
        <authorList>
            <person name="Huber K.J."/>
            <person name="Papendorf J."/>
            <person name="Pilke C."/>
            <person name="Bunk B."/>
            <person name="Sproeer C."/>
            <person name="Pester M."/>
        </authorList>
    </citation>
    <scope>NUCLEOTIDE SEQUENCE</scope>
    <source>
        <strain evidence="2">DSM 110680</strain>
    </source>
</reference>
<dbReference type="AlphaFoldDB" id="A0AAU7DCP8"/>
<protein>
    <submittedName>
        <fullName evidence="2">Carboxypeptidase-like regulatory domain-containing protein</fullName>
    </submittedName>
</protein>